<gene>
    <name evidence="5" type="ORF">BP5796_04236</name>
</gene>
<dbReference type="Proteomes" id="UP000256328">
    <property type="component" value="Unassembled WGS sequence"/>
</dbReference>
<name>A0A3D8SIA6_9HELO</name>
<dbReference type="InterPro" id="IPR050251">
    <property type="entry name" value="HpcH-HpaI_aldolase"/>
</dbReference>
<dbReference type="SUPFAM" id="SSF51621">
    <property type="entry name" value="Phosphoenolpyruvate/pyruvate domain"/>
    <property type="match status" value="1"/>
</dbReference>
<keyword evidence="3" id="KW-0456">Lyase</keyword>
<proteinExistence type="inferred from homology"/>
<evidence type="ECO:0000259" key="4">
    <source>
        <dbReference type="Pfam" id="PF03328"/>
    </source>
</evidence>
<comment type="similarity">
    <text evidence="1">Belongs to the HpcH/HpaI aldolase family.</text>
</comment>
<feature type="domain" description="HpcH/HpaI aldolase/citrate lyase" evidence="4">
    <location>
        <begin position="39"/>
        <end position="256"/>
    </location>
</feature>
<dbReference type="Gene3D" id="3.20.20.60">
    <property type="entry name" value="Phosphoenolpyruvate-binding domains"/>
    <property type="match status" value="1"/>
</dbReference>
<reference evidence="5 6" key="1">
    <citation type="journal article" date="2018" name="IMA Fungus">
        <title>IMA Genome-F 9: Draft genome sequence of Annulohypoxylon stygium, Aspergillus mulundensis, Berkeleyomyces basicola (syn. Thielaviopsis basicola), Ceratocystis smalleyi, two Cercospora beticola strains, Coleophoma cylindrospora, Fusarium fracticaudum, Phialophora cf. hyalina, and Morchella septimelata.</title>
        <authorList>
            <person name="Wingfield B.D."/>
            <person name="Bills G.F."/>
            <person name="Dong Y."/>
            <person name="Huang W."/>
            <person name="Nel W.J."/>
            <person name="Swalarsk-Parry B.S."/>
            <person name="Vaghefi N."/>
            <person name="Wilken P.M."/>
            <person name="An Z."/>
            <person name="de Beer Z.W."/>
            <person name="De Vos L."/>
            <person name="Chen L."/>
            <person name="Duong T.A."/>
            <person name="Gao Y."/>
            <person name="Hammerbacher A."/>
            <person name="Kikkert J.R."/>
            <person name="Li Y."/>
            <person name="Li H."/>
            <person name="Li K."/>
            <person name="Li Q."/>
            <person name="Liu X."/>
            <person name="Ma X."/>
            <person name="Naidoo K."/>
            <person name="Pethybridge S.J."/>
            <person name="Sun J."/>
            <person name="Steenkamp E.T."/>
            <person name="van der Nest M.A."/>
            <person name="van Wyk S."/>
            <person name="Wingfield M.J."/>
            <person name="Xiong C."/>
            <person name="Yue Q."/>
            <person name="Zhang X."/>
        </authorList>
    </citation>
    <scope>NUCLEOTIDE SEQUENCE [LARGE SCALE GENOMIC DNA]</scope>
    <source>
        <strain evidence="5 6">BP5796</strain>
    </source>
</reference>
<dbReference type="AlphaFoldDB" id="A0A3D8SIA6"/>
<dbReference type="GO" id="GO:0046872">
    <property type="term" value="F:metal ion binding"/>
    <property type="evidence" value="ECO:0007669"/>
    <property type="project" value="UniProtKB-KW"/>
</dbReference>
<evidence type="ECO:0000313" key="5">
    <source>
        <dbReference type="EMBL" id="RDW85911.1"/>
    </source>
</evidence>
<comment type="caution">
    <text evidence="5">The sequence shown here is derived from an EMBL/GenBank/DDBJ whole genome shotgun (WGS) entry which is preliminary data.</text>
</comment>
<accession>A0A3D8SIA6</accession>
<dbReference type="GO" id="GO:0016832">
    <property type="term" value="F:aldehyde-lyase activity"/>
    <property type="evidence" value="ECO:0007669"/>
    <property type="project" value="TreeGrafter"/>
</dbReference>
<organism evidence="5 6">
    <name type="scientific">Coleophoma crateriformis</name>
    <dbReference type="NCBI Taxonomy" id="565419"/>
    <lineage>
        <taxon>Eukaryota</taxon>
        <taxon>Fungi</taxon>
        <taxon>Dikarya</taxon>
        <taxon>Ascomycota</taxon>
        <taxon>Pezizomycotina</taxon>
        <taxon>Leotiomycetes</taxon>
        <taxon>Helotiales</taxon>
        <taxon>Dermateaceae</taxon>
        <taxon>Coleophoma</taxon>
    </lineage>
</organism>
<evidence type="ECO:0000256" key="2">
    <source>
        <dbReference type="ARBA" id="ARBA00022723"/>
    </source>
</evidence>
<dbReference type="EMBL" id="PDLN01000005">
    <property type="protein sequence ID" value="RDW85911.1"/>
    <property type="molecule type" value="Genomic_DNA"/>
</dbReference>
<dbReference type="Pfam" id="PF03328">
    <property type="entry name" value="HpcH_HpaI"/>
    <property type="match status" value="1"/>
</dbReference>
<evidence type="ECO:0000256" key="3">
    <source>
        <dbReference type="ARBA" id="ARBA00023239"/>
    </source>
</evidence>
<dbReference type="OrthoDB" id="1621678at2759"/>
<dbReference type="GO" id="GO:0005737">
    <property type="term" value="C:cytoplasm"/>
    <property type="evidence" value="ECO:0007669"/>
    <property type="project" value="TreeGrafter"/>
</dbReference>
<evidence type="ECO:0000313" key="6">
    <source>
        <dbReference type="Proteomes" id="UP000256328"/>
    </source>
</evidence>
<dbReference type="InterPro" id="IPR040442">
    <property type="entry name" value="Pyrv_kinase-like_dom_sf"/>
</dbReference>
<dbReference type="InterPro" id="IPR005000">
    <property type="entry name" value="Aldolase/citrate-lyase_domain"/>
</dbReference>
<dbReference type="InterPro" id="IPR015813">
    <property type="entry name" value="Pyrv/PenolPyrv_kinase-like_dom"/>
</dbReference>
<keyword evidence="2" id="KW-0479">Metal-binding</keyword>
<sequence length="276" mass="29542">MSTAPSSTEGKTPLRAALERAKAGGAPCVGQWMEFPGYTLAKTIAGLGFDWVLVDCEHGNIADNEMYLAIGAIASSGVSPIVRIPADEPWMMKRALDAGAHGIMIPMCESKEQAAKIVNAMKYPSDRWPQGFRGSGAMFAPANFNQNGAQYQRTANDNTLIIVQIETRKAVENVEEIASTDGVDMLFIGPNDLAASLGYFPFDHAKIEEVQVATARTLKACKDAGKYAGHFALSAEIAAQRSKQGFEFMNCGADIVAVTAWMAGEKAKMEALLKAA</sequence>
<protein>
    <recommendedName>
        <fullName evidence="4">HpcH/HpaI aldolase/citrate lyase domain-containing protein</fullName>
    </recommendedName>
</protein>
<dbReference type="PANTHER" id="PTHR30502:SF0">
    <property type="entry name" value="PHOSPHOENOLPYRUVATE CARBOXYLASE FAMILY PROTEIN"/>
    <property type="match status" value="1"/>
</dbReference>
<keyword evidence="6" id="KW-1185">Reference proteome</keyword>
<dbReference type="PANTHER" id="PTHR30502">
    <property type="entry name" value="2-KETO-3-DEOXY-L-RHAMNONATE ALDOLASE"/>
    <property type="match status" value="1"/>
</dbReference>
<evidence type="ECO:0000256" key="1">
    <source>
        <dbReference type="ARBA" id="ARBA00005568"/>
    </source>
</evidence>